<dbReference type="Gene3D" id="6.10.10.10">
    <property type="entry name" value="Flagellar export chaperone, C-terminal domain"/>
    <property type="match status" value="1"/>
</dbReference>
<comment type="caution">
    <text evidence="7">The sequence shown here is derived from an EMBL/GenBank/DDBJ whole genome shotgun (WGS) entry which is preliminary data.</text>
</comment>
<dbReference type="Pfam" id="PF00669">
    <property type="entry name" value="Flagellin_N"/>
    <property type="match status" value="1"/>
</dbReference>
<gene>
    <name evidence="7" type="ORF">OW729_00095</name>
</gene>
<evidence type="ECO:0000256" key="2">
    <source>
        <dbReference type="ARBA" id="ARBA00020110"/>
    </source>
</evidence>
<keyword evidence="7" id="KW-0282">Flagellum</keyword>
<dbReference type="EMBL" id="JAPQFJ010000001">
    <property type="protein sequence ID" value="MCY6957015.1"/>
    <property type="molecule type" value="Genomic_DNA"/>
</dbReference>
<keyword evidence="8" id="KW-1185">Reference proteome</keyword>
<dbReference type="PANTHER" id="PTHR42792:SF2">
    <property type="entry name" value="FLAGELLIN"/>
    <property type="match status" value="1"/>
</dbReference>
<comment type="subcellular location">
    <subcellularLocation>
        <location evidence="4">Secreted</location>
    </subcellularLocation>
    <subcellularLocation>
        <location evidence="4">Bacterial flagellum</location>
    </subcellularLocation>
</comment>
<evidence type="ECO:0000313" key="7">
    <source>
        <dbReference type="EMBL" id="MCY6957015.1"/>
    </source>
</evidence>
<dbReference type="Proteomes" id="UP001144612">
    <property type="component" value="Unassembled WGS sequence"/>
</dbReference>
<proteinExistence type="inferred from homology"/>
<dbReference type="InterPro" id="IPR042187">
    <property type="entry name" value="Flagellin_C_sub2"/>
</dbReference>
<dbReference type="Gene3D" id="3.30.70.2120">
    <property type="match status" value="1"/>
</dbReference>
<evidence type="ECO:0000259" key="6">
    <source>
        <dbReference type="Pfam" id="PF00700"/>
    </source>
</evidence>
<keyword evidence="7" id="KW-0966">Cell projection</keyword>
<keyword evidence="7" id="KW-0969">Cilium</keyword>
<dbReference type="Gene3D" id="1.20.1330.10">
    <property type="entry name" value="f41 fragment of flagellin, N-terminal domain"/>
    <property type="match status" value="1"/>
</dbReference>
<dbReference type="PANTHER" id="PTHR42792">
    <property type="entry name" value="FLAGELLIN"/>
    <property type="match status" value="1"/>
</dbReference>
<sequence>MIINHNLNAMNAHRQMGMNTVNSGKSMEKLSSGLRINRAGDDAAGLAISEKMRGQIRGLDQASRNGQDAISMIQTGEGALNESHSILQRMRELAVQAGNDTNKDTDRAEIQKEINQLTSEINRIGNTIEFNNQHLLDATAGTVTKAEAAVKGKTAEFTITQGKPLVIDGVTIDPGADKDTLVQAIKDNATLNAKYTATSGSDGKLILEQKAGFESSAKPVVKSNGADVTITMDTEGKGAESAKSSFVAQVGANENQTMTLEFKDMRAAALGITGTKGDAGFTAENTVTKGTDNDAIEAALDVSDAKNAGNAITKLQSAINKVSGERSKLGAYQNRLEHTINNLGTSSENLQAAESRIRDVDMAKEMMTFSKNNILSQAAQAMLAQANQQPQGVLQLLR</sequence>
<evidence type="ECO:0000256" key="3">
    <source>
        <dbReference type="ARBA" id="ARBA00023143"/>
    </source>
</evidence>
<dbReference type="InterPro" id="IPR001492">
    <property type="entry name" value="Flagellin"/>
</dbReference>
<keyword evidence="3 4" id="KW-0975">Bacterial flagellum</keyword>
<feature type="domain" description="Flagellin C-terminal" evidence="6">
    <location>
        <begin position="313"/>
        <end position="397"/>
    </location>
</feature>
<protein>
    <recommendedName>
        <fullName evidence="2 4">Flagellin</fullName>
    </recommendedName>
</protein>
<evidence type="ECO:0000259" key="5">
    <source>
        <dbReference type="Pfam" id="PF00669"/>
    </source>
</evidence>
<dbReference type="InterPro" id="IPR046358">
    <property type="entry name" value="Flagellin_C"/>
</dbReference>
<reference evidence="7" key="1">
    <citation type="submission" date="2022-12" db="EMBL/GenBank/DDBJ databases">
        <title>Clostridium sp. nov., isolated from industrial wastewater.</title>
        <authorList>
            <person name="Jiayan W."/>
        </authorList>
    </citation>
    <scope>NUCLEOTIDE SEQUENCE</scope>
    <source>
        <strain evidence="7">ZC22-4</strain>
    </source>
</reference>
<keyword evidence="4" id="KW-0964">Secreted</keyword>
<comment type="function">
    <text evidence="4">Flagellin is the subunit protein which polymerizes to form the filaments of bacterial flagella.</text>
</comment>
<dbReference type="Pfam" id="PF00700">
    <property type="entry name" value="Flagellin_C"/>
    <property type="match status" value="1"/>
</dbReference>
<dbReference type="RefSeq" id="WP_268059376.1">
    <property type="nucleotide sequence ID" value="NZ_JAPQFJ010000001.1"/>
</dbReference>
<name>A0ABT4D409_9CLOT</name>
<comment type="similarity">
    <text evidence="1 4">Belongs to the bacterial flagellin family.</text>
</comment>
<organism evidence="7 8">
    <name type="scientific">Clostridium brassicae</name>
    <dbReference type="NCBI Taxonomy" id="2999072"/>
    <lineage>
        <taxon>Bacteria</taxon>
        <taxon>Bacillati</taxon>
        <taxon>Bacillota</taxon>
        <taxon>Clostridia</taxon>
        <taxon>Eubacteriales</taxon>
        <taxon>Clostridiaceae</taxon>
        <taxon>Clostridium</taxon>
    </lineage>
</organism>
<feature type="domain" description="Flagellin N-terminal" evidence="5">
    <location>
        <begin position="3"/>
        <end position="139"/>
    </location>
</feature>
<evidence type="ECO:0000256" key="1">
    <source>
        <dbReference type="ARBA" id="ARBA00005709"/>
    </source>
</evidence>
<dbReference type="InterPro" id="IPR001029">
    <property type="entry name" value="Flagellin_N"/>
</dbReference>
<dbReference type="SUPFAM" id="SSF64518">
    <property type="entry name" value="Phase 1 flagellin"/>
    <property type="match status" value="1"/>
</dbReference>
<dbReference type="PRINTS" id="PR00207">
    <property type="entry name" value="FLAGELLIN"/>
</dbReference>
<evidence type="ECO:0000256" key="4">
    <source>
        <dbReference type="RuleBase" id="RU362073"/>
    </source>
</evidence>
<evidence type="ECO:0000313" key="8">
    <source>
        <dbReference type="Proteomes" id="UP001144612"/>
    </source>
</evidence>
<accession>A0ABT4D409</accession>